<evidence type="ECO:0000313" key="15">
    <source>
        <dbReference type="EMBL" id="MDQ0272276.1"/>
    </source>
</evidence>
<feature type="transmembrane region" description="Helical" evidence="12">
    <location>
        <begin position="41"/>
        <end position="64"/>
    </location>
</feature>
<comment type="similarity">
    <text evidence="12">Belongs to the phospholipase D family. Cardiolipin synthase subfamily.</text>
</comment>
<evidence type="ECO:0000313" key="16">
    <source>
        <dbReference type="Proteomes" id="UP001238088"/>
    </source>
</evidence>
<dbReference type="CDD" id="cd09110">
    <property type="entry name" value="PLDc_CLS_1"/>
    <property type="match status" value="1"/>
</dbReference>
<dbReference type="NCBIfam" id="TIGR04265">
    <property type="entry name" value="bac_cardiolipin"/>
    <property type="match status" value="1"/>
</dbReference>
<dbReference type="SUPFAM" id="SSF56024">
    <property type="entry name" value="Phospholipase D/nuclease"/>
    <property type="match status" value="2"/>
</dbReference>
<comment type="subcellular location">
    <subcellularLocation>
        <location evidence="1 12">Cell membrane</location>
        <topology evidence="1 12">Multi-pass membrane protein</topology>
    </subcellularLocation>
</comment>
<keyword evidence="6" id="KW-0677">Repeat</keyword>
<evidence type="ECO:0000259" key="14">
    <source>
        <dbReference type="PROSITE" id="PS50035"/>
    </source>
</evidence>
<keyword evidence="4 12" id="KW-0808">Transferase</keyword>
<dbReference type="Gene3D" id="3.30.870.10">
    <property type="entry name" value="Endonuclease Chain A"/>
    <property type="match status" value="2"/>
</dbReference>
<keyword evidence="9 12" id="KW-0472">Membrane</keyword>
<dbReference type="Pfam" id="PF13396">
    <property type="entry name" value="PLDc_N"/>
    <property type="match status" value="1"/>
</dbReference>
<feature type="active site" evidence="12">
    <location>
        <position position="240"/>
    </location>
</feature>
<accession>A0ABU0ALY0</accession>
<dbReference type="Pfam" id="PF13091">
    <property type="entry name" value="PLDc_2"/>
    <property type="match status" value="2"/>
</dbReference>
<reference evidence="15 16" key="1">
    <citation type="submission" date="2023-07" db="EMBL/GenBank/DDBJ databases">
        <title>Genomic Encyclopedia of Type Strains, Phase IV (KMG-IV): sequencing the most valuable type-strain genomes for metagenomic binning, comparative biology and taxonomic classification.</title>
        <authorList>
            <person name="Goeker M."/>
        </authorList>
    </citation>
    <scope>NUCLEOTIDE SEQUENCE [LARGE SCALE GENOMIC DNA]</scope>
    <source>
        <strain evidence="15 16">DSM 23494</strain>
    </source>
</reference>
<dbReference type="Proteomes" id="UP001238088">
    <property type="component" value="Unassembled WGS sequence"/>
</dbReference>
<sequence length="493" mass="57236">MIFGEELAIKMDYYSIFIGLIFILNILLALVVIFLERRDAASTWAWLLVLFFIPLLGFIIYLLFGLNFPKKSKMFQWEDRKKIGIDEMLSLQISALHNRNLPMENDEAKANHDLIHMHLVHNDAVLTQDNSMQIFKDGQDKFNALFKDIEEAKDHIHLQYYIFKRDNLGKRLVELLNKKAREGVKVRVLYDDLGSRSMTKRFFKKLREAGGEVEAFFPSRFHFINLRLNFRNHRKLAIIDGKLGYVGGFNIGDEYLGLNKKFGYWRDTHLRIEGSAVYAIQTRFILDWNQASHRNDIHYVPEHYPPIQTDGHIPIQVVTSGPDNELEHIKNGYIKMISSAKESILIQTPYFIPDASLLDALRIAALSSVEVKIMIPNKPDHMFVYWATYSYIGELLKTGAKVFIYDNGFIHAKSIVIDEKISSVGTANIDVRSFRLNFEVNAFIYDEKISNSLAADFYNDLKVSRPLTLEEYNHRSLWIRFKESISRLLSPIL</sequence>
<organism evidence="15 16">
    <name type="scientific">Cytobacillus purgationiresistens</name>
    <dbReference type="NCBI Taxonomy" id="863449"/>
    <lineage>
        <taxon>Bacteria</taxon>
        <taxon>Bacillati</taxon>
        <taxon>Bacillota</taxon>
        <taxon>Bacilli</taxon>
        <taxon>Bacillales</taxon>
        <taxon>Bacillaceae</taxon>
        <taxon>Cytobacillus</taxon>
    </lineage>
</organism>
<dbReference type="SMART" id="SM00155">
    <property type="entry name" value="PLDc"/>
    <property type="match status" value="2"/>
</dbReference>
<feature type="active site" evidence="12">
    <location>
        <position position="418"/>
    </location>
</feature>
<dbReference type="InterPro" id="IPR001736">
    <property type="entry name" value="PLipase_D/transphosphatidylase"/>
</dbReference>
<evidence type="ECO:0000256" key="12">
    <source>
        <dbReference type="HAMAP-Rule" id="MF_01916"/>
    </source>
</evidence>
<dbReference type="PROSITE" id="PS50035">
    <property type="entry name" value="PLD"/>
    <property type="match status" value="2"/>
</dbReference>
<dbReference type="EMBL" id="JAUSUB010000021">
    <property type="protein sequence ID" value="MDQ0272276.1"/>
    <property type="molecule type" value="Genomic_DNA"/>
</dbReference>
<evidence type="ECO:0000256" key="6">
    <source>
        <dbReference type="ARBA" id="ARBA00022737"/>
    </source>
</evidence>
<dbReference type="EC" id="2.7.8.-" evidence="12 13"/>
<dbReference type="PANTHER" id="PTHR21248:SF22">
    <property type="entry name" value="PHOSPHOLIPASE D"/>
    <property type="match status" value="1"/>
</dbReference>
<comment type="caution">
    <text evidence="15">The sequence shown here is derived from an EMBL/GenBank/DDBJ whole genome shotgun (WGS) entry which is preliminary data.</text>
</comment>
<evidence type="ECO:0000256" key="5">
    <source>
        <dbReference type="ARBA" id="ARBA00022692"/>
    </source>
</evidence>
<evidence type="ECO:0000256" key="7">
    <source>
        <dbReference type="ARBA" id="ARBA00022989"/>
    </source>
</evidence>
<feature type="active site" evidence="12">
    <location>
        <position position="413"/>
    </location>
</feature>
<proteinExistence type="inferred from homology"/>
<keyword evidence="5 12" id="KW-0812">Transmembrane</keyword>
<keyword evidence="7 12" id="KW-1133">Transmembrane helix</keyword>
<evidence type="ECO:0000256" key="2">
    <source>
        <dbReference type="ARBA" id="ARBA00022475"/>
    </source>
</evidence>
<keyword evidence="10 12" id="KW-0594">Phospholipid biosynthesis</keyword>
<comment type="catalytic activity">
    <reaction evidence="12">
        <text>2 a 1,2-diacyl-sn-glycero-3-phospho-(1'-sn-glycerol) = a cardiolipin + glycerol</text>
        <dbReference type="Rhea" id="RHEA:31451"/>
        <dbReference type="ChEBI" id="CHEBI:17754"/>
        <dbReference type="ChEBI" id="CHEBI:62237"/>
        <dbReference type="ChEBI" id="CHEBI:64716"/>
    </reaction>
</comment>
<comment type="function">
    <text evidence="12">Catalyzes the reversible phosphatidyl group transfer from one phosphatidylglycerol molecule to another to form cardiolipin (CL) (diphosphatidylglycerol) and glycerol.</text>
</comment>
<evidence type="ECO:0000256" key="11">
    <source>
        <dbReference type="ARBA" id="ARBA00023264"/>
    </source>
</evidence>
<protein>
    <recommendedName>
        <fullName evidence="12 13">Cardiolipin synthase</fullName>
        <shortName evidence="12">CL synthase</shortName>
        <ecNumber evidence="12 13">2.7.8.-</ecNumber>
    </recommendedName>
</protein>
<gene>
    <name evidence="15" type="ORF">J2S17_004168</name>
</gene>
<feature type="transmembrane region" description="Helical" evidence="12">
    <location>
        <begin position="12"/>
        <end position="35"/>
    </location>
</feature>
<evidence type="ECO:0000256" key="8">
    <source>
        <dbReference type="ARBA" id="ARBA00023098"/>
    </source>
</evidence>
<feature type="active site" evidence="12">
    <location>
        <position position="411"/>
    </location>
</feature>
<keyword evidence="2 12" id="KW-1003">Cell membrane</keyword>
<dbReference type="InterPro" id="IPR025202">
    <property type="entry name" value="PLD-like_dom"/>
</dbReference>
<keyword evidence="11 12" id="KW-1208">Phospholipid metabolism</keyword>
<evidence type="ECO:0000256" key="10">
    <source>
        <dbReference type="ARBA" id="ARBA00023209"/>
    </source>
</evidence>
<feature type="active site" evidence="12">
    <location>
        <position position="235"/>
    </location>
</feature>
<keyword evidence="8 12" id="KW-0443">Lipid metabolism</keyword>
<keyword evidence="16" id="KW-1185">Reference proteome</keyword>
<name>A0ABU0ALY0_9BACI</name>
<dbReference type="CDD" id="cd09112">
    <property type="entry name" value="PLDc_CLS_2"/>
    <property type="match status" value="1"/>
</dbReference>
<dbReference type="InterPro" id="IPR022924">
    <property type="entry name" value="Cardiolipin_synthase"/>
</dbReference>
<dbReference type="HAMAP" id="MF_01916">
    <property type="entry name" value="Cardiolipin_synth_Cls"/>
    <property type="match status" value="1"/>
</dbReference>
<evidence type="ECO:0000256" key="1">
    <source>
        <dbReference type="ARBA" id="ARBA00004651"/>
    </source>
</evidence>
<feature type="domain" description="PLD phosphodiesterase" evidence="14">
    <location>
        <begin position="228"/>
        <end position="255"/>
    </location>
</feature>
<evidence type="ECO:0000256" key="4">
    <source>
        <dbReference type="ARBA" id="ARBA00022679"/>
    </source>
</evidence>
<evidence type="ECO:0000256" key="13">
    <source>
        <dbReference type="NCBIfam" id="TIGR04265"/>
    </source>
</evidence>
<dbReference type="PANTHER" id="PTHR21248">
    <property type="entry name" value="CARDIOLIPIN SYNTHASE"/>
    <property type="match status" value="1"/>
</dbReference>
<keyword evidence="3 12" id="KW-0444">Lipid biosynthesis</keyword>
<feature type="domain" description="PLD phosphodiesterase" evidence="14">
    <location>
        <begin position="406"/>
        <end position="433"/>
    </location>
</feature>
<feature type="active site" evidence="12">
    <location>
        <position position="233"/>
    </location>
</feature>
<evidence type="ECO:0000256" key="9">
    <source>
        <dbReference type="ARBA" id="ARBA00023136"/>
    </source>
</evidence>
<dbReference type="InterPro" id="IPR030874">
    <property type="entry name" value="Cardiolipin_synth_Firmi"/>
</dbReference>
<dbReference type="GO" id="GO:0016740">
    <property type="term" value="F:transferase activity"/>
    <property type="evidence" value="ECO:0007669"/>
    <property type="project" value="UniProtKB-KW"/>
</dbReference>
<dbReference type="InterPro" id="IPR027379">
    <property type="entry name" value="CLS_N"/>
</dbReference>
<evidence type="ECO:0000256" key="3">
    <source>
        <dbReference type="ARBA" id="ARBA00022516"/>
    </source>
</evidence>